<comment type="caution">
    <text evidence="2">The sequence shown here is derived from an EMBL/GenBank/DDBJ whole genome shotgun (WGS) entry which is preliminary data.</text>
</comment>
<sequence length="370" mass="40888">MTLHPFTTSRKLSFLYGRRPLSPVGLNQTRQLVLHRMLFTNIELDDFVATLSHFLAEERQWIMMVVTNIGAIMKYGRPGSMLSFVLGNPTRKASPFAESTLNPYLAVLLTFPATVQNAGSCSPAVGAPPLSKDWCMRSMEWVGRKVFKRGGEDCHVEIEVLDTEEGNQLADGIIQDEDADKRGSGLKKETARRWTRIARAAVNLAGLVDGFTWMEGAPLIIESLRWTVVIPVPVIMELDGLGSNTTQLGGRHLHHLPHPITCHVAQSADVQGRLSHVPQCPGTDAWTISFSRLPSGGRALDRMVCPSQGWCNSVRREQCHRTAENHDERAISTIGAWLPLRSARHEGGVFVEGGASNFMDSVALAARRYQ</sequence>
<evidence type="ECO:0000313" key="3">
    <source>
        <dbReference type="EMBL" id="KAF8435960.1"/>
    </source>
</evidence>
<keyword evidence="4" id="KW-1185">Reference proteome</keyword>
<reference evidence="2" key="2">
    <citation type="journal article" date="2020" name="Nat. Commun.">
        <title>Large-scale genome sequencing of mycorrhizal fungi provides insights into the early evolution of symbiotic traits.</title>
        <authorList>
            <person name="Miyauchi S."/>
            <person name="Kiss E."/>
            <person name="Kuo A."/>
            <person name="Drula E."/>
            <person name="Kohler A."/>
            <person name="Sanchez-Garcia M."/>
            <person name="Morin E."/>
            <person name="Andreopoulos B."/>
            <person name="Barry K.W."/>
            <person name="Bonito G."/>
            <person name="Buee M."/>
            <person name="Carver A."/>
            <person name="Chen C."/>
            <person name="Cichocki N."/>
            <person name="Clum A."/>
            <person name="Culley D."/>
            <person name="Crous P.W."/>
            <person name="Fauchery L."/>
            <person name="Girlanda M."/>
            <person name="Hayes R.D."/>
            <person name="Keri Z."/>
            <person name="LaButti K."/>
            <person name="Lipzen A."/>
            <person name="Lombard V."/>
            <person name="Magnuson J."/>
            <person name="Maillard F."/>
            <person name="Murat C."/>
            <person name="Nolan M."/>
            <person name="Ohm R.A."/>
            <person name="Pangilinan J."/>
            <person name="Pereira M.F."/>
            <person name="Perotto S."/>
            <person name="Peter M."/>
            <person name="Pfister S."/>
            <person name="Riley R."/>
            <person name="Sitrit Y."/>
            <person name="Stielow J.B."/>
            <person name="Szollosi G."/>
            <person name="Zifcakova L."/>
            <person name="Stursova M."/>
            <person name="Spatafora J.W."/>
            <person name="Tedersoo L."/>
            <person name="Vaario L.M."/>
            <person name="Yamada A."/>
            <person name="Yan M."/>
            <person name="Wang P."/>
            <person name="Xu J."/>
            <person name="Bruns T."/>
            <person name="Baldrian P."/>
            <person name="Vilgalys R."/>
            <person name="Dunand C."/>
            <person name="Henrissat B."/>
            <person name="Grigoriev I.V."/>
            <person name="Hibbett D."/>
            <person name="Nagy L.G."/>
            <person name="Martin F.M."/>
        </authorList>
    </citation>
    <scope>NUCLEOTIDE SEQUENCE</scope>
    <source>
        <strain evidence="2">BED1</strain>
    </source>
</reference>
<dbReference type="EMBL" id="WHUW01000023">
    <property type="protein sequence ID" value="KAF8435950.1"/>
    <property type="molecule type" value="Genomic_DNA"/>
</dbReference>
<accession>A0AAD4BP75</accession>
<organism evidence="2 4">
    <name type="scientific">Boletus edulis BED1</name>
    <dbReference type="NCBI Taxonomy" id="1328754"/>
    <lineage>
        <taxon>Eukaryota</taxon>
        <taxon>Fungi</taxon>
        <taxon>Dikarya</taxon>
        <taxon>Basidiomycota</taxon>
        <taxon>Agaricomycotina</taxon>
        <taxon>Agaricomycetes</taxon>
        <taxon>Agaricomycetidae</taxon>
        <taxon>Boletales</taxon>
        <taxon>Boletineae</taxon>
        <taxon>Boletaceae</taxon>
        <taxon>Boletoideae</taxon>
        <taxon>Boletus</taxon>
    </lineage>
</organism>
<dbReference type="AlphaFoldDB" id="A0AAD4BP75"/>
<dbReference type="Proteomes" id="UP001194468">
    <property type="component" value="Unassembled WGS sequence"/>
</dbReference>
<evidence type="ECO:0000313" key="1">
    <source>
        <dbReference type="EMBL" id="KAF8435950.1"/>
    </source>
</evidence>
<protein>
    <submittedName>
        <fullName evidence="2">Uncharacterized protein</fullName>
    </submittedName>
</protein>
<dbReference type="EMBL" id="WHUW01000023">
    <property type="protein sequence ID" value="KAF8435960.1"/>
    <property type="molecule type" value="Genomic_DNA"/>
</dbReference>
<evidence type="ECO:0000313" key="2">
    <source>
        <dbReference type="EMBL" id="KAF8435954.1"/>
    </source>
</evidence>
<gene>
    <name evidence="3" type="ORF">L210DRAFT_3505952</name>
    <name evidence="1" type="ORF">L210DRAFT_3632143</name>
    <name evidence="2" type="ORF">L210DRAFT_3632147</name>
</gene>
<proteinExistence type="predicted"/>
<name>A0AAD4BP75_BOLED</name>
<dbReference type="EMBL" id="WHUW01000023">
    <property type="protein sequence ID" value="KAF8435954.1"/>
    <property type="molecule type" value="Genomic_DNA"/>
</dbReference>
<reference evidence="2" key="1">
    <citation type="submission" date="2019-10" db="EMBL/GenBank/DDBJ databases">
        <authorList>
            <consortium name="DOE Joint Genome Institute"/>
            <person name="Kuo A."/>
            <person name="Miyauchi S."/>
            <person name="Kiss E."/>
            <person name="Drula E."/>
            <person name="Kohler A."/>
            <person name="Sanchez-Garcia M."/>
            <person name="Andreopoulos B."/>
            <person name="Barry K.W."/>
            <person name="Bonito G."/>
            <person name="Buee M."/>
            <person name="Carver A."/>
            <person name="Chen C."/>
            <person name="Cichocki N."/>
            <person name="Clum A."/>
            <person name="Culley D."/>
            <person name="Crous P.W."/>
            <person name="Fauchery L."/>
            <person name="Girlanda M."/>
            <person name="Hayes R."/>
            <person name="Keri Z."/>
            <person name="LaButti K."/>
            <person name="Lipzen A."/>
            <person name="Lombard V."/>
            <person name="Magnuson J."/>
            <person name="Maillard F."/>
            <person name="Morin E."/>
            <person name="Murat C."/>
            <person name="Nolan M."/>
            <person name="Ohm R."/>
            <person name="Pangilinan J."/>
            <person name="Pereira M."/>
            <person name="Perotto S."/>
            <person name="Peter M."/>
            <person name="Riley R."/>
            <person name="Sitrit Y."/>
            <person name="Stielow B."/>
            <person name="Szollosi G."/>
            <person name="Zifcakova L."/>
            <person name="Stursova M."/>
            <person name="Spatafora J.W."/>
            <person name="Tedersoo L."/>
            <person name="Vaario L.-M."/>
            <person name="Yamada A."/>
            <person name="Yan M."/>
            <person name="Wang P."/>
            <person name="Xu J."/>
            <person name="Bruns T."/>
            <person name="Baldrian P."/>
            <person name="Vilgalys R."/>
            <person name="Henrissat B."/>
            <person name="Grigoriev I.V."/>
            <person name="Hibbett D."/>
            <person name="Nagy L.G."/>
            <person name="Martin F.M."/>
        </authorList>
    </citation>
    <scope>NUCLEOTIDE SEQUENCE</scope>
    <source>
        <strain evidence="2">BED1</strain>
    </source>
</reference>
<evidence type="ECO:0000313" key="4">
    <source>
        <dbReference type="Proteomes" id="UP001194468"/>
    </source>
</evidence>